<evidence type="ECO:0000256" key="3">
    <source>
        <dbReference type="ARBA" id="ARBA00023082"/>
    </source>
</evidence>
<evidence type="ECO:0000256" key="2">
    <source>
        <dbReference type="ARBA" id="ARBA00023015"/>
    </source>
</evidence>
<dbReference type="Gene3D" id="1.10.1740.10">
    <property type="match status" value="1"/>
</dbReference>
<dbReference type="InterPro" id="IPR039425">
    <property type="entry name" value="RNA_pol_sigma-70-like"/>
</dbReference>
<feature type="domain" description="RNA polymerase sigma factor 70 region 4 type 2" evidence="6">
    <location>
        <begin position="109"/>
        <end position="160"/>
    </location>
</feature>
<dbReference type="CDD" id="cd06171">
    <property type="entry name" value="Sigma70_r4"/>
    <property type="match status" value="1"/>
</dbReference>
<protein>
    <submittedName>
        <fullName evidence="7">RNA polymerase sigma-70 factor, ECF subfamily protein</fullName>
    </submittedName>
</protein>
<organism evidence="7 8">
    <name type="scientific">Hyphomonas adhaerens MHS-3</name>
    <dbReference type="NCBI Taxonomy" id="1280949"/>
    <lineage>
        <taxon>Bacteria</taxon>
        <taxon>Pseudomonadati</taxon>
        <taxon>Pseudomonadota</taxon>
        <taxon>Alphaproteobacteria</taxon>
        <taxon>Hyphomonadales</taxon>
        <taxon>Hyphomonadaceae</taxon>
        <taxon>Hyphomonas</taxon>
    </lineage>
</organism>
<dbReference type="OrthoDB" id="9803470at2"/>
<dbReference type="InterPro" id="IPR014284">
    <property type="entry name" value="RNA_pol_sigma-70_dom"/>
</dbReference>
<dbReference type="InterPro" id="IPR013249">
    <property type="entry name" value="RNA_pol_sigma70_r4_t2"/>
</dbReference>
<dbReference type="RefSeq" id="WP_035570649.1">
    <property type="nucleotide sequence ID" value="NZ_ARYH01000001.1"/>
</dbReference>
<dbReference type="NCBIfam" id="TIGR02937">
    <property type="entry name" value="sigma70-ECF"/>
    <property type="match status" value="1"/>
</dbReference>
<sequence length="200" mass="21754">MSEPTERLDDTTFKQELAALIPHLRAFARSLCGDSTLADDLAQDAMLKAWHARQSFQAGTNMKAWAFTILRNIFYSEKRRSWRRSSLDPEVAEATLVSPANSGDELDLLALRNALKMLPDDQREALVLVGAGGLAYEEAAEVCGCAVGTIKSRVSRARKAVAELLDNNTASYSGDDSIRSEEAFDDIMKQAAAISAANGN</sequence>
<reference evidence="7 8" key="1">
    <citation type="journal article" date="2014" name="Antonie Van Leeuwenhoek">
        <title>Hyphomonas beringensis sp. nov. and Hyphomonas chukchiensis sp. nov., isolated from surface seawater of the Bering Sea and Chukchi Sea.</title>
        <authorList>
            <person name="Li C."/>
            <person name="Lai Q."/>
            <person name="Li G."/>
            <person name="Dong C."/>
            <person name="Wang J."/>
            <person name="Liao Y."/>
            <person name="Shao Z."/>
        </authorList>
    </citation>
    <scope>NUCLEOTIDE SEQUENCE [LARGE SCALE GENOMIC DNA]</scope>
    <source>
        <strain evidence="7 8">MHS-3</strain>
    </source>
</reference>
<dbReference type="GO" id="GO:0003677">
    <property type="term" value="F:DNA binding"/>
    <property type="evidence" value="ECO:0007669"/>
    <property type="project" value="InterPro"/>
</dbReference>
<dbReference type="Proteomes" id="UP000027446">
    <property type="component" value="Unassembled WGS sequence"/>
</dbReference>
<evidence type="ECO:0000259" key="6">
    <source>
        <dbReference type="Pfam" id="PF08281"/>
    </source>
</evidence>
<proteinExistence type="inferred from homology"/>
<dbReference type="Pfam" id="PF04542">
    <property type="entry name" value="Sigma70_r2"/>
    <property type="match status" value="1"/>
</dbReference>
<dbReference type="EMBL" id="ARYH01000001">
    <property type="protein sequence ID" value="KCZ85844.1"/>
    <property type="molecule type" value="Genomic_DNA"/>
</dbReference>
<dbReference type="STRING" id="1280949.HAD_09165"/>
<accession>A0A069E795</accession>
<evidence type="ECO:0000313" key="8">
    <source>
        <dbReference type="Proteomes" id="UP000027446"/>
    </source>
</evidence>
<feature type="domain" description="RNA polymerase sigma-70 region 2" evidence="5">
    <location>
        <begin position="20"/>
        <end position="84"/>
    </location>
</feature>
<gene>
    <name evidence="7" type="ORF">HAD_09165</name>
</gene>
<comment type="caution">
    <text evidence="7">The sequence shown here is derived from an EMBL/GenBank/DDBJ whole genome shotgun (WGS) entry which is preliminary data.</text>
</comment>
<keyword evidence="3" id="KW-0731">Sigma factor</keyword>
<dbReference type="Pfam" id="PF08281">
    <property type="entry name" value="Sigma70_r4_2"/>
    <property type="match status" value="1"/>
</dbReference>
<name>A0A069E795_9PROT</name>
<evidence type="ECO:0000256" key="4">
    <source>
        <dbReference type="ARBA" id="ARBA00023163"/>
    </source>
</evidence>
<keyword evidence="8" id="KW-1185">Reference proteome</keyword>
<dbReference type="GO" id="GO:0006352">
    <property type="term" value="P:DNA-templated transcription initiation"/>
    <property type="evidence" value="ECO:0007669"/>
    <property type="project" value="InterPro"/>
</dbReference>
<dbReference type="InterPro" id="IPR013324">
    <property type="entry name" value="RNA_pol_sigma_r3/r4-like"/>
</dbReference>
<evidence type="ECO:0000313" key="7">
    <source>
        <dbReference type="EMBL" id="KCZ85844.1"/>
    </source>
</evidence>
<dbReference type="SUPFAM" id="SSF88659">
    <property type="entry name" value="Sigma3 and sigma4 domains of RNA polymerase sigma factors"/>
    <property type="match status" value="1"/>
</dbReference>
<dbReference type="PATRIC" id="fig|1280949.3.peg.1870"/>
<dbReference type="PANTHER" id="PTHR43133">
    <property type="entry name" value="RNA POLYMERASE ECF-TYPE SIGMA FACTO"/>
    <property type="match status" value="1"/>
</dbReference>
<keyword evidence="4" id="KW-0804">Transcription</keyword>
<keyword evidence="2" id="KW-0805">Transcription regulation</keyword>
<dbReference type="SUPFAM" id="SSF88946">
    <property type="entry name" value="Sigma2 domain of RNA polymerase sigma factors"/>
    <property type="match status" value="1"/>
</dbReference>
<dbReference type="eggNOG" id="COG1595">
    <property type="taxonomic scope" value="Bacteria"/>
</dbReference>
<evidence type="ECO:0000256" key="1">
    <source>
        <dbReference type="ARBA" id="ARBA00010641"/>
    </source>
</evidence>
<comment type="similarity">
    <text evidence="1">Belongs to the sigma-70 factor family. ECF subfamily.</text>
</comment>
<dbReference type="InterPro" id="IPR007627">
    <property type="entry name" value="RNA_pol_sigma70_r2"/>
</dbReference>
<dbReference type="InterPro" id="IPR036388">
    <property type="entry name" value="WH-like_DNA-bd_sf"/>
</dbReference>
<evidence type="ECO:0000259" key="5">
    <source>
        <dbReference type="Pfam" id="PF04542"/>
    </source>
</evidence>
<dbReference type="InterPro" id="IPR013325">
    <property type="entry name" value="RNA_pol_sigma_r2"/>
</dbReference>
<dbReference type="Gene3D" id="1.10.10.10">
    <property type="entry name" value="Winged helix-like DNA-binding domain superfamily/Winged helix DNA-binding domain"/>
    <property type="match status" value="1"/>
</dbReference>
<dbReference type="GO" id="GO:0016987">
    <property type="term" value="F:sigma factor activity"/>
    <property type="evidence" value="ECO:0007669"/>
    <property type="project" value="UniProtKB-KW"/>
</dbReference>
<dbReference type="PANTHER" id="PTHR43133:SF25">
    <property type="entry name" value="RNA POLYMERASE SIGMA FACTOR RFAY-RELATED"/>
    <property type="match status" value="1"/>
</dbReference>
<dbReference type="AlphaFoldDB" id="A0A069E795"/>